<proteinExistence type="predicted"/>
<dbReference type="EMBL" id="JAODAN010000006">
    <property type="protein sequence ID" value="KAK1923683.1"/>
    <property type="molecule type" value="Genomic_DNA"/>
</dbReference>
<keyword evidence="3" id="KW-1185">Reference proteome</keyword>
<feature type="chain" id="PRO_5042117038" evidence="1">
    <location>
        <begin position="22"/>
        <end position="246"/>
    </location>
</feature>
<feature type="signal peptide" evidence="1">
    <location>
        <begin position="1"/>
        <end position="21"/>
    </location>
</feature>
<reference evidence="2" key="1">
    <citation type="submission" date="2023-02" db="EMBL/GenBank/DDBJ databases">
        <title>Identification and recombinant expression of a fungal hydrolase from Papiliotrema laurentii that hydrolyzes apple cutin and clears colloidal polyester polyurethane.</title>
        <authorList>
            <consortium name="DOE Joint Genome Institute"/>
            <person name="Roman V.A."/>
            <person name="Bojanowski C."/>
            <person name="Crable B.R."/>
            <person name="Wagner D.N."/>
            <person name="Hung C.S."/>
            <person name="Nadeau L.J."/>
            <person name="Schratz L."/>
            <person name="Haridas S."/>
            <person name="Pangilinan J."/>
            <person name="Lipzen A."/>
            <person name="Na H."/>
            <person name="Yan M."/>
            <person name="Ng V."/>
            <person name="Grigoriev I.V."/>
            <person name="Spatafora J.W."/>
            <person name="Barlow D."/>
            <person name="Biffinger J."/>
            <person name="Kelley-Loughnane N."/>
            <person name="Varaljay V.A."/>
            <person name="Crookes-Goodson W.J."/>
        </authorList>
    </citation>
    <scope>NUCLEOTIDE SEQUENCE</scope>
    <source>
        <strain evidence="2">5307AH</strain>
    </source>
</reference>
<name>A0AAD9FQ12_PAPLA</name>
<dbReference type="Proteomes" id="UP001182556">
    <property type="component" value="Unassembled WGS sequence"/>
</dbReference>
<evidence type="ECO:0000313" key="3">
    <source>
        <dbReference type="Proteomes" id="UP001182556"/>
    </source>
</evidence>
<evidence type="ECO:0000313" key="2">
    <source>
        <dbReference type="EMBL" id="KAK1923683.1"/>
    </source>
</evidence>
<keyword evidence="1" id="KW-0732">Signal</keyword>
<sequence length="246" mass="27761">MSWWFSSLSLLLLVFCFRGKADDAPPPKKWALFDPILDAYDVESLQTNKIEGAALRAVLQSLAFANELWLRQERIKDLNNTHATFLVDTIATDGNGQTTAENTFELSKLDGTQYGKEAWWPEGFAQAIKNVKGSNLVTVPEALRMLTGHEPVNLYNSTNPQTVTKDNFYLQILHPTRFIRKPLVLQIREKSKAKNLQAGWPYAVISFTADSLWLMDADTALAVNHVTDVVFEDISDMWTAKNELVI</sequence>
<dbReference type="AlphaFoldDB" id="A0AAD9FQ12"/>
<evidence type="ECO:0000256" key="1">
    <source>
        <dbReference type="SAM" id="SignalP"/>
    </source>
</evidence>
<comment type="caution">
    <text evidence="2">The sequence shown here is derived from an EMBL/GenBank/DDBJ whole genome shotgun (WGS) entry which is preliminary data.</text>
</comment>
<organism evidence="2 3">
    <name type="scientific">Papiliotrema laurentii</name>
    <name type="common">Cryptococcus laurentii</name>
    <dbReference type="NCBI Taxonomy" id="5418"/>
    <lineage>
        <taxon>Eukaryota</taxon>
        <taxon>Fungi</taxon>
        <taxon>Dikarya</taxon>
        <taxon>Basidiomycota</taxon>
        <taxon>Agaricomycotina</taxon>
        <taxon>Tremellomycetes</taxon>
        <taxon>Tremellales</taxon>
        <taxon>Rhynchogastremaceae</taxon>
        <taxon>Papiliotrema</taxon>
    </lineage>
</organism>
<protein>
    <submittedName>
        <fullName evidence="2">Uncharacterized protein</fullName>
    </submittedName>
</protein>
<gene>
    <name evidence="2" type="ORF">DB88DRAFT_473322</name>
</gene>
<accession>A0AAD9FQ12</accession>